<feature type="compositionally biased region" description="Basic and acidic residues" evidence="4">
    <location>
        <begin position="1017"/>
        <end position="1027"/>
    </location>
</feature>
<evidence type="ECO:0000259" key="5">
    <source>
        <dbReference type="Pfam" id="PF08161"/>
    </source>
</evidence>
<keyword evidence="8" id="KW-1185">Reference proteome</keyword>
<feature type="region of interest" description="Disordered" evidence="4">
    <location>
        <begin position="1048"/>
        <end position="1076"/>
    </location>
</feature>
<evidence type="ECO:0000256" key="2">
    <source>
        <dbReference type="ARBA" id="ARBA00007690"/>
    </source>
</evidence>
<dbReference type="PANTHER" id="PTHR48287">
    <property type="entry name" value="ARM REPEAT SUPERFAMILY PROTEIN"/>
    <property type="match status" value="1"/>
</dbReference>
<dbReference type="InterPro" id="IPR057860">
    <property type="entry name" value="HEAT_RRP12_N"/>
</dbReference>
<feature type="region of interest" description="Disordered" evidence="4">
    <location>
        <begin position="1"/>
        <end position="26"/>
    </location>
</feature>
<comment type="subcellular location">
    <subcellularLocation>
        <location evidence="1">Nucleus</location>
    </subcellularLocation>
</comment>
<dbReference type="OrthoDB" id="2192888at2759"/>
<comment type="similarity">
    <text evidence="2">Belongs to the RRP12 family.</text>
</comment>
<feature type="compositionally biased region" description="Polar residues" evidence="4">
    <location>
        <begin position="1102"/>
        <end position="1111"/>
    </location>
</feature>
<feature type="compositionally biased region" description="Acidic residues" evidence="4">
    <location>
        <begin position="1048"/>
        <end position="1062"/>
    </location>
</feature>
<proteinExistence type="inferred from homology"/>
<dbReference type="InterPro" id="IPR052087">
    <property type="entry name" value="RRP12"/>
</dbReference>
<feature type="region of interest" description="Disordered" evidence="4">
    <location>
        <begin position="1012"/>
        <end position="1034"/>
    </location>
</feature>
<dbReference type="RefSeq" id="XP_014254012.1">
    <property type="nucleotide sequence ID" value="XM_014398526.2"/>
</dbReference>
<dbReference type="EnsemblMetazoa" id="XM_014398526.2">
    <property type="protein sequence ID" value="XP_014254012.1"/>
    <property type="gene ID" value="LOC106669207"/>
</dbReference>
<feature type="compositionally biased region" description="Basic and acidic residues" evidence="4">
    <location>
        <begin position="1243"/>
        <end position="1259"/>
    </location>
</feature>
<accession>A0A8I6RX29</accession>
<dbReference type="GeneID" id="106669207"/>
<evidence type="ECO:0000256" key="4">
    <source>
        <dbReference type="SAM" id="MobiDB-lite"/>
    </source>
</evidence>
<dbReference type="KEGG" id="clec:106669207"/>
<evidence type="ECO:0000256" key="1">
    <source>
        <dbReference type="ARBA" id="ARBA00004123"/>
    </source>
</evidence>
<dbReference type="Pfam" id="PF08161">
    <property type="entry name" value="RRP12_HEAT"/>
    <property type="match status" value="1"/>
</dbReference>
<keyword evidence="3" id="KW-0539">Nucleus</keyword>
<organism evidence="7 8">
    <name type="scientific">Cimex lectularius</name>
    <name type="common">Bed bug</name>
    <name type="synonym">Acanthia lectularia</name>
    <dbReference type="NCBI Taxonomy" id="79782"/>
    <lineage>
        <taxon>Eukaryota</taxon>
        <taxon>Metazoa</taxon>
        <taxon>Ecdysozoa</taxon>
        <taxon>Arthropoda</taxon>
        <taxon>Hexapoda</taxon>
        <taxon>Insecta</taxon>
        <taxon>Pterygota</taxon>
        <taxon>Neoptera</taxon>
        <taxon>Paraneoptera</taxon>
        <taxon>Hemiptera</taxon>
        <taxon>Heteroptera</taxon>
        <taxon>Panheteroptera</taxon>
        <taxon>Cimicomorpha</taxon>
        <taxon>Cimicidae</taxon>
        <taxon>Cimex</taxon>
    </lineage>
</organism>
<feature type="compositionally biased region" description="Basic residues" evidence="4">
    <location>
        <begin position="1"/>
        <end position="17"/>
    </location>
</feature>
<reference evidence="7" key="1">
    <citation type="submission" date="2022-01" db="UniProtKB">
        <authorList>
            <consortium name="EnsemblMetazoa"/>
        </authorList>
    </citation>
    <scope>IDENTIFICATION</scope>
</reference>
<dbReference type="PANTHER" id="PTHR48287:SF1">
    <property type="entry name" value="ARM REPEAT SUPERFAMILY PROTEIN"/>
    <property type="match status" value="1"/>
</dbReference>
<evidence type="ECO:0008006" key="9">
    <source>
        <dbReference type="Google" id="ProtNLM"/>
    </source>
</evidence>
<name>A0A8I6RX29_CIMLE</name>
<dbReference type="Pfam" id="PF25772">
    <property type="entry name" value="HEAT_RRP12_N"/>
    <property type="match status" value="1"/>
</dbReference>
<feature type="region of interest" description="Disordered" evidence="4">
    <location>
        <begin position="1099"/>
        <end position="1265"/>
    </location>
</feature>
<evidence type="ECO:0000256" key="3">
    <source>
        <dbReference type="ARBA" id="ARBA00023242"/>
    </source>
</evidence>
<evidence type="ECO:0000259" key="6">
    <source>
        <dbReference type="Pfam" id="PF25772"/>
    </source>
</evidence>
<dbReference type="InterPro" id="IPR011989">
    <property type="entry name" value="ARM-like"/>
</dbReference>
<feature type="compositionally biased region" description="Acidic residues" evidence="4">
    <location>
        <begin position="1162"/>
        <end position="1174"/>
    </location>
</feature>
<dbReference type="SUPFAM" id="SSF48371">
    <property type="entry name" value="ARM repeat"/>
    <property type="match status" value="2"/>
</dbReference>
<dbReference type="GO" id="GO:0005634">
    <property type="term" value="C:nucleus"/>
    <property type="evidence" value="ECO:0007669"/>
    <property type="project" value="UniProtKB-SubCell"/>
</dbReference>
<dbReference type="Proteomes" id="UP000494040">
    <property type="component" value="Unassembled WGS sequence"/>
</dbReference>
<evidence type="ECO:0000313" key="8">
    <source>
        <dbReference type="Proteomes" id="UP000494040"/>
    </source>
</evidence>
<dbReference type="OMA" id="PDQMKHR"/>
<evidence type="ECO:0000313" key="7">
    <source>
        <dbReference type="EnsemblMetazoa" id="XP_014254012.1"/>
    </source>
</evidence>
<dbReference type="Gene3D" id="1.25.10.10">
    <property type="entry name" value="Leucine-rich Repeat Variant"/>
    <property type="match status" value="1"/>
</dbReference>
<feature type="domain" description="RRP12 HEAT" evidence="5">
    <location>
        <begin position="410"/>
        <end position="675"/>
    </location>
</feature>
<feature type="compositionally biased region" description="Polar residues" evidence="4">
    <location>
        <begin position="1190"/>
        <end position="1199"/>
    </location>
</feature>
<sequence length="1309" mass="146471">MAKFRKRVTTKGKKWKKGFSSSSNPQVHKFREAAKTRFFQPIAGSGLTEKAVEKHNAVFSGSSSAPMDEDSETVGGITYKTFDTFASDWSACSNESFSKLVTKFKPDSAMQKNMLAVLAAVTEVIKQNNGEETTTEYFGALLTSLSADNDDETISAIVNLLSLCIKAVPEPVLQLKFSEASTILLQLLGKYVESEKVPLLRAIIGCLCVLLRVQEAAVWNNPSTINILNSVLAFVTFSKPKIRKAAQHGITVICVKSKITPSGLNVIAKHCTELVESVATGGMTTTLHMLTLLKEIMHTFLKKDLKVCCEAILKIMTLNNVLVTSCSLAALHNLFSNNPQNMTVQMNARLINALYDYQPPPTDTQPTQAWLVVLQEAHINLSKSDIQLCTANLPKFYKTCTNLYSCGRIETVAAVTHTLQSVTAHCVGTAIRDHGIMNENITSVVEIVQSCLSYQYHTFYNHILHLISALFNACGEQGGKLLTEMLKMLADLRDSDQVTFMNELENAIGSAVRALGPQVVIEAIPLQIKPGDGNREFKRSWLLPVLKDNIKASTLKCFVDNFLSLATASKNESDRLKAANDQVGSLSYDLLQSQIWSLLPSFSKQPSDITESFPGIAKALGGVLTSRKDLRLFILSTLRHLINYAVENKREDDIATLARFAKNYLPILFNIYTTKVSGTDEEGARLASLETIKIYLKIADQNLRKEKFDLAMKKVESSETEASLKEYAIDLLRALIVYQNVEDISKLYTLIVKELSVNRGTSEQKKFYRLLEEIFISEDGGCREFLNTNIDKIKELLLNSFSKANVNSKGSRLKCILELLKHSDNESNVNLMEVILPETILCLKDINSKCRLTAYAILEHIYTNMQLDSYLHIVMAGLNRSPILISCSLLALAALFHRCKDSMSEEIEEQILYNVGLLAVCSTREIVASAMSFIKVYITSFPRDKIERYIPKLMQMFSNMSEDCKRHNRIKTRDLLSRLVRWFGAATLQKHIPDRDEVLKVRVRNLGKLHDRKMRRRKEERESRGSGEDDAYSTFSVAAKHRSIEEILAESDSDIDGEEENDDKMSKTEKRKRRKAKTWITEDADDIVDFTDISTAKKITGTHPSTMSNMPDSLPKKKKPEPFKMAPDGRLIITEDRDNQDDDEGETRMKKKKKPAIPGLENSEDDYEESDDDWMTVGGETLIGKKRARSVSSYNSSAPPNKYQAGGKGIHRPLNKASSVISRGSSKASRKKGNKGPQMKTGQEYRAKKAKGDVKKKGLPDPYAYIPLRRDNLNKRKRMKSMAQMKKILTAAKKGASIGTKLKAKRKGM</sequence>
<dbReference type="InterPro" id="IPR016024">
    <property type="entry name" value="ARM-type_fold"/>
</dbReference>
<dbReference type="InterPro" id="IPR012978">
    <property type="entry name" value="HEAT_RRP12"/>
</dbReference>
<protein>
    <recommendedName>
        <fullName evidence="9">RRP12-like protein</fullName>
    </recommendedName>
</protein>
<feature type="domain" description="RRP12 N-terminal HEAT" evidence="6">
    <location>
        <begin position="99"/>
        <end position="338"/>
    </location>
</feature>